<proteinExistence type="predicted"/>
<feature type="region of interest" description="Disordered" evidence="1">
    <location>
        <begin position="44"/>
        <end position="74"/>
    </location>
</feature>
<reference evidence="3" key="1">
    <citation type="journal article" date="2019" name="Microbiol. Resour. Announc.">
        <title>Complete Genome Sequence of Halomonas olivaria, a Moderately Halophilic Bacterium Isolated from Olive Processing Effluents, Obtained by Nanopore Sequencing.</title>
        <authorList>
            <person name="Nagata S."/>
            <person name="Ii K.M."/>
            <person name="Tsukimi T."/>
            <person name="Miura M.C."/>
            <person name="Galipon J."/>
            <person name="Arakawa K."/>
        </authorList>
    </citation>
    <scope>NUCLEOTIDE SEQUENCE [LARGE SCALE GENOMIC DNA]</scope>
    <source>
        <strain evidence="3">TYRC17</strain>
    </source>
</reference>
<gene>
    <name evidence="2" type="ORF">HORIV_44350</name>
</gene>
<accession>A0ABM7GN13</accession>
<protein>
    <submittedName>
        <fullName evidence="2">Uncharacterized protein</fullName>
    </submittedName>
</protein>
<organism evidence="2 3">
    <name type="scientific">Vreelandella olivaria</name>
    <dbReference type="NCBI Taxonomy" id="390919"/>
    <lineage>
        <taxon>Bacteria</taxon>
        <taxon>Pseudomonadati</taxon>
        <taxon>Pseudomonadota</taxon>
        <taxon>Gammaproteobacteria</taxon>
        <taxon>Oceanospirillales</taxon>
        <taxon>Halomonadaceae</taxon>
        <taxon>Vreelandella</taxon>
    </lineage>
</organism>
<keyword evidence="3" id="KW-1185">Reference proteome</keyword>
<evidence type="ECO:0000313" key="2">
    <source>
        <dbReference type="EMBL" id="BBI52014.1"/>
    </source>
</evidence>
<evidence type="ECO:0000256" key="1">
    <source>
        <dbReference type="SAM" id="MobiDB-lite"/>
    </source>
</evidence>
<dbReference type="Proteomes" id="UP000289555">
    <property type="component" value="Chromosome"/>
</dbReference>
<sequence>MRGQLDRTIDERAWQAYDAAVYCNGNGACYNYDLDDPMCPSWKATRDRRHSPKGRASFDPRMATPTVTGRDRRR</sequence>
<name>A0ABM7GN13_9GAMM</name>
<dbReference type="EMBL" id="AP019416">
    <property type="protein sequence ID" value="BBI52014.1"/>
    <property type="molecule type" value="Genomic_DNA"/>
</dbReference>
<evidence type="ECO:0000313" key="3">
    <source>
        <dbReference type="Proteomes" id="UP000289555"/>
    </source>
</evidence>